<dbReference type="EMBL" id="VYZN01002430">
    <property type="protein sequence ID" value="KAE9521705.1"/>
    <property type="molecule type" value="Genomic_DNA"/>
</dbReference>
<reference evidence="2 3" key="1">
    <citation type="submission" date="2019-08" db="EMBL/GenBank/DDBJ databases">
        <title>The genome of the soybean aphid Biotype 1, its phylome, world population structure and adaptation to the North American continent.</title>
        <authorList>
            <person name="Giordano R."/>
            <person name="Donthu R.K."/>
            <person name="Hernandez A.G."/>
            <person name="Wright C.L."/>
            <person name="Zimin A.V."/>
        </authorList>
    </citation>
    <scope>NUCLEOTIDE SEQUENCE [LARGE SCALE GENOMIC DNA]</scope>
    <source>
        <tissue evidence="2">Whole aphids</tissue>
    </source>
</reference>
<dbReference type="AlphaFoldDB" id="A0A6G0SUC9"/>
<dbReference type="Proteomes" id="UP000475862">
    <property type="component" value="Unassembled WGS sequence"/>
</dbReference>
<feature type="transmembrane region" description="Helical" evidence="1">
    <location>
        <begin position="369"/>
        <end position="387"/>
    </location>
</feature>
<proteinExistence type="predicted"/>
<gene>
    <name evidence="2" type="ORF">AGLY_017892</name>
</gene>
<keyword evidence="1" id="KW-1133">Transmembrane helix</keyword>
<feature type="transmembrane region" description="Helical" evidence="1">
    <location>
        <begin position="168"/>
        <end position="187"/>
    </location>
</feature>
<keyword evidence="1" id="KW-0472">Membrane</keyword>
<sequence length="501" mass="56024">MTLEKQTELQYLDQSVIGDVSYRIQLVLYAKNESEQKQSISLYHLPITFMSVNIDRFQQSITSTKQTKLYINDEKTFNNLIILWSLIIFKNYKNQILYKGGLSGGGSSGGGGAGGVAGAAGVTGVRGNAGVTGVGGNGRNIACKLARVGTIIFDALVTHSIAITLSHIGTICLAIFFSVVLLVSVLFGTRVTLNRDVVGKDTTRSTVIIVANRIKVVEIHHYCENEHRDDCLRQDKHIVFRIVSSSVQYCGTIFTASKSTAYSAVDQSCGMSLEVVFVIYFIAAEYCVYQCKVHLTILIEIFNPIRRRNRPTHLRFILIIQIRTLVIGETICVRVFACKFARVGIIFDALVTQSVAITLSHIGTHYNAITFSVVLLVSVLFGTQVTLSRDVVGFEHTCSNVNIEANRIKVVEIQHYCENEHRDEHIVFRIVSSSVQYFSTIFTASKSTAYSAVDQSYGKSLEVVFVIYFIAAGYYVYQCKVYNGRYYYNYYCLYARIWLTN</sequence>
<feature type="transmembrane region" description="Helical" evidence="1">
    <location>
        <begin position="460"/>
        <end position="477"/>
    </location>
</feature>
<protein>
    <submittedName>
        <fullName evidence="2">Uncharacterized protein</fullName>
    </submittedName>
</protein>
<comment type="caution">
    <text evidence="2">The sequence shown here is derived from an EMBL/GenBank/DDBJ whole genome shotgun (WGS) entry which is preliminary data.</text>
</comment>
<name>A0A6G0SUC9_APHGL</name>
<keyword evidence="3" id="KW-1185">Reference proteome</keyword>
<keyword evidence="1" id="KW-0812">Transmembrane</keyword>
<evidence type="ECO:0000256" key="1">
    <source>
        <dbReference type="SAM" id="Phobius"/>
    </source>
</evidence>
<organism evidence="2 3">
    <name type="scientific">Aphis glycines</name>
    <name type="common">Soybean aphid</name>
    <dbReference type="NCBI Taxonomy" id="307491"/>
    <lineage>
        <taxon>Eukaryota</taxon>
        <taxon>Metazoa</taxon>
        <taxon>Ecdysozoa</taxon>
        <taxon>Arthropoda</taxon>
        <taxon>Hexapoda</taxon>
        <taxon>Insecta</taxon>
        <taxon>Pterygota</taxon>
        <taxon>Neoptera</taxon>
        <taxon>Paraneoptera</taxon>
        <taxon>Hemiptera</taxon>
        <taxon>Sternorrhyncha</taxon>
        <taxon>Aphidomorpha</taxon>
        <taxon>Aphidoidea</taxon>
        <taxon>Aphididae</taxon>
        <taxon>Aphidini</taxon>
        <taxon>Aphis</taxon>
        <taxon>Aphis</taxon>
    </lineage>
</organism>
<evidence type="ECO:0000313" key="2">
    <source>
        <dbReference type="EMBL" id="KAE9521705.1"/>
    </source>
</evidence>
<accession>A0A6G0SUC9</accession>
<evidence type="ECO:0000313" key="3">
    <source>
        <dbReference type="Proteomes" id="UP000475862"/>
    </source>
</evidence>